<dbReference type="RefSeq" id="WP_089767953.1">
    <property type="nucleotide sequence ID" value="NZ_FNWX01000002.1"/>
</dbReference>
<evidence type="ECO:0000313" key="2">
    <source>
        <dbReference type="EMBL" id="SEH39956.1"/>
    </source>
</evidence>
<name>A0A1H6HVJ4_9FLAO</name>
<protein>
    <submittedName>
        <fullName evidence="2">Transcriptional regulator, AlpA family</fullName>
    </submittedName>
</protein>
<dbReference type="STRING" id="420404.SAMN05421793_102144"/>
<accession>A0A1H6HVJ4</accession>
<gene>
    <name evidence="2" type="ORF">SAMN05421793_102144</name>
</gene>
<dbReference type="SUPFAM" id="SSF46955">
    <property type="entry name" value="Putative DNA-binding domain"/>
    <property type="match status" value="1"/>
</dbReference>
<evidence type="ECO:0000259" key="1">
    <source>
        <dbReference type="Pfam" id="PF12728"/>
    </source>
</evidence>
<feature type="domain" description="Helix-turn-helix" evidence="1">
    <location>
        <begin position="43"/>
        <end position="92"/>
    </location>
</feature>
<dbReference type="EMBL" id="FNWX01000002">
    <property type="protein sequence ID" value="SEH39956.1"/>
    <property type="molecule type" value="Genomic_DNA"/>
</dbReference>
<dbReference type="InterPro" id="IPR041657">
    <property type="entry name" value="HTH_17"/>
</dbReference>
<dbReference type="GO" id="GO:0003677">
    <property type="term" value="F:DNA binding"/>
    <property type="evidence" value="ECO:0007669"/>
    <property type="project" value="InterPro"/>
</dbReference>
<reference evidence="3" key="1">
    <citation type="submission" date="2016-10" db="EMBL/GenBank/DDBJ databases">
        <authorList>
            <person name="Varghese N."/>
            <person name="Submissions S."/>
        </authorList>
    </citation>
    <scope>NUCLEOTIDE SEQUENCE [LARGE SCALE GENOMIC DNA]</scope>
    <source>
        <strain evidence="3">DSM 19326</strain>
    </source>
</reference>
<sequence length="119" mass="13316">MHNFVLSPIDPKILIDSIAEKVTANILNAVRNEQPTAQPQDELLTIQQASELLNLSVPTLYSKVSKRELPCMKQGKRLYFSQTELLNYIKEGKKKTSAEIEAEADAYLSNNKKGLNNGI</sequence>
<evidence type="ECO:0000313" key="3">
    <source>
        <dbReference type="Proteomes" id="UP000198555"/>
    </source>
</evidence>
<organism evidence="2 3">
    <name type="scientific">Epilithonimonas hominis</name>
    <dbReference type="NCBI Taxonomy" id="420404"/>
    <lineage>
        <taxon>Bacteria</taxon>
        <taxon>Pseudomonadati</taxon>
        <taxon>Bacteroidota</taxon>
        <taxon>Flavobacteriia</taxon>
        <taxon>Flavobacteriales</taxon>
        <taxon>Weeksellaceae</taxon>
        <taxon>Chryseobacterium group</taxon>
        <taxon>Epilithonimonas</taxon>
    </lineage>
</organism>
<keyword evidence="3" id="KW-1185">Reference proteome</keyword>
<dbReference type="InterPro" id="IPR010093">
    <property type="entry name" value="SinI_DNA-bd"/>
</dbReference>
<proteinExistence type="predicted"/>
<dbReference type="Pfam" id="PF12728">
    <property type="entry name" value="HTH_17"/>
    <property type="match status" value="1"/>
</dbReference>
<dbReference type="Proteomes" id="UP000198555">
    <property type="component" value="Unassembled WGS sequence"/>
</dbReference>
<dbReference type="NCBIfam" id="TIGR01764">
    <property type="entry name" value="excise"/>
    <property type="match status" value="1"/>
</dbReference>
<dbReference type="InterPro" id="IPR009061">
    <property type="entry name" value="DNA-bd_dom_put_sf"/>
</dbReference>
<dbReference type="AlphaFoldDB" id="A0A1H6HVJ4"/>